<keyword evidence="2" id="KW-0812">Transmembrane</keyword>
<dbReference type="InterPro" id="IPR050882">
    <property type="entry name" value="Prepilin_peptidase/N-MTase"/>
</dbReference>
<feature type="transmembrane region" description="Helical" evidence="2">
    <location>
        <begin position="96"/>
        <end position="124"/>
    </location>
</feature>
<keyword evidence="2" id="KW-0472">Membrane</keyword>
<proteinExistence type="inferred from homology"/>
<dbReference type="PANTHER" id="PTHR30487:SF0">
    <property type="entry name" value="PREPILIN LEADER PEPTIDASE_N-METHYLTRANSFERASE-RELATED"/>
    <property type="match status" value="1"/>
</dbReference>
<dbReference type="PANTHER" id="PTHR30487">
    <property type="entry name" value="TYPE 4 PREPILIN-LIKE PROTEINS LEADER PEPTIDE-PROCESSING ENZYME"/>
    <property type="match status" value="1"/>
</dbReference>
<evidence type="ECO:0000313" key="5">
    <source>
        <dbReference type="Proteomes" id="UP001262410"/>
    </source>
</evidence>
<protein>
    <submittedName>
        <fullName evidence="4">Leader peptidase (Prepilin peptidase)/N-methyltransferase</fullName>
        <ecNumber evidence="4">2.1.1.-</ecNumber>
        <ecNumber evidence="4">3.4.23.43</ecNumber>
    </submittedName>
</protein>
<dbReference type="RefSeq" id="WP_309802178.1">
    <property type="nucleotide sequence ID" value="NZ_JAVDPW010000022.1"/>
</dbReference>
<dbReference type="GO" id="GO:0032259">
    <property type="term" value="P:methylation"/>
    <property type="evidence" value="ECO:0007669"/>
    <property type="project" value="UniProtKB-KW"/>
</dbReference>
<dbReference type="EC" id="3.4.23.43" evidence="4"/>
<dbReference type="EMBL" id="JAVDPW010000022">
    <property type="protein sequence ID" value="MDR6294582.1"/>
    <property type="molecule type" value="Genomic_DNA"/>
</dbReference>
<evidence type="ECO:0000313" key="4">
    <source>
        <dbReference type="EMBL" id="MDR6294582.1"/>
    </source>
</evidence>
<keyword evidence="2" id="KW-1133">Transmembrane helix</keyword>
<name>A0ABU1K249_9PROT</name>
<sequence>MAGLDFIALGLLVLLLLPVVVIDLRESRIPNLCNLALGVVGLAQALVRSPTLQTLGFTVGAGVVTFLLLAGTAWLMQKIDRHARIGWGDLKFLTAASLWVGVQGSLIVLVLASVAALAATLALAPWRGVKWREMRPFGPALAFGLLVVTVTVFIRGAPGV</sequence>
<feature type="transmembrane region" description="Helical" evidence="2">
    <location>
        <begin position="31"/>
        <end position="49"/>
    </location>
</feature>
<feature type="transmembrane region" description="Helical" evidence="2">
    <location>
        <begin position="55"/>
        <end position="75"/>
    </location>
</feature>
<accession>A0ABU1K249</accession>
<feature type="domain" description="Prepilin type IV endopeptidase peptidase" evidence="3">
    <location>
        <begin position="11"/>
        <end position="120"/>
    </location>
</feature>
<feature type="transmembrane region" description="Helical" evidence="2">
    <location>
        <begin position="136"/>
        <end position="154"/>
    </location>
</feature>
<dbReference type="GO" id="GO:0004190">
    <property type="term" value="F:aspartic-type endopeptidase activity"/>
    <property type="evidence" value="ECO:0007669"/>
    <property type="project" value="UniProtKB-EC"/>
</dbReference>
<dbReference type="Gene3D" id="1.20.120.1220">
    <property type="match status" value="1"/>
</dbReference>
<dbReference type="EC" id="2.1.1.-" evidence="4"/>
<evidence type="ECO:0000256" key="2">
    <source>
        <dbReference type="SAM" id="Phobius"/>
    </source>
</evidence>
<dbReference type="Pfam" id="PF01478">
    <property type="entry name" value="Peptidase_A24"/>
    <property type="match status" value="1"/>
</dbReference>
<dbReference type="InterPro" id="IPR000045">
    <property type="entry name" value="Prepilin_IV_endopep_pep"/>
</dbReference>
<evidence type="ECO:0000256" key="1">
    <source>
        <dbReference type="ARBA" id="ARBA00005801"/>
    </source>
</evidence>
<keyword evidence="5" id="KW-1185">Reference proteome</keyword>
<keyword evidence="4" id="KW-0808">Transferase</keyword>
<organism evidence="4 5">
    <name type="scientific">Inquilinus ginsengisoli</name>
    <dbReference type="NCBI Taxonomy" id="363840"/>
    <lineage>
        <taxon>Bacteria</taxon>
        <taxon>Pseudomonadati</taxon>
        <taxon>Pseudomonadota</taxon>
        <taxon>Alphaproteobacteria</taxon>
        <taxon>Rhodospirillales</taxon>
        <taxon>Rhodospirillaceae</taxon>
        <taxon>Inquilinus</taxon>
    </lineage>
</organism>
<keyword evidence="4" id="KW-0378">Hydrolase</keyword>
<feature type="transmembrane region" description="Helical" evidence="2">
    <location>
        <begin position="6"/>
        <end position="24"/>
    </location>
</feature>
<comment type="caution">
    <text evidence="4">The sequence shown here is derived from an EMBL/GenBank/DDBJ whole genome shotgun (WGS) entry which is preliminary data.</text>
</comment>
<keyword evidence="4" id="KW-0489">Methyltransferase</keyword>
<comment type="similarity">
    <text evidence="1">Belongs to the peptidase A24 family.</text>
</comment>
<dbReference type="Proteomes" id="UP001262410">
    <property type="component" value="Unassembled WGS sequence"/>
</dbReference>
<gene>
    <name evidence="4" type="ORF">E9232_007137</name>
</gene>
<evidence type="ECO:0000259" key="3">
    <source>
        <dbReference type="Pfam" id="PF01478"/>
    </source>
</evidence>
<dbReference type="GO" id="GO:0008168">
    <property type="term" value="F:methyltransferase activity"/>
    <property type="evidence" value="ECO:0007669"/>
    <property type="project" value="UniProtKB-KW"/>
</dbReference>
<reference evidence="4 5" key="1">
    <citation type="submission" date="2023-07" db="EMBL/GenBank/DDBJ databases">
        <title>Sorghum-associated microbial communities from plants grown in Nebraska, USA.</title>
        <authorList>
            <person name="Schachtman D."/>
        </authorList>
    </citation>
    <scope>NUCLEOTIDE SEQUENCE [LARGE SCALE GENOMIC DNA]</scope>
    <source>
        <strain evidence="4 5">584</strain>
    </source>
</reference>